<feature type="chain" id="PRO_5009583576" evidence="1">
    <location>
        <begin position="25"/>
        <end position="138"/>
    </location>
</feature>
<organism evidence="2 3">
    <name type="scientific">Candidatus Tagabacteria bacterium RIFCSPLOWO2_01_FULL_39_11</name>
    <dbReference type="NCBI Taxonomy" id="1802295"/>
    <lineage>
        <taxon>Bacteria</taxon>
        <taxon>Candidatus Tagaibacteriota</taxon>
    </lineage>
</organism>
<dbReference type="AlphaFoldDB" id="A0A1G2LNM7"/>
<name>A0A1G2LNM7_9BACT</name>
<accession>A0A1G2LNM7</accession>
<evidence type="ECO:0000313" key="2">
    <source>
        <dbReference type="EMBL" id="OHA13220.1"/>
    </source>
</evidence>
<gene>
    <name evidence="2" type="ORF">A2909_01450</name>
</gene>
<evidence type="ECO:0000256" key="1">
    <source>
        <dbReference type="SAM" id="SignalP"/>
    </source>
</evidence>
<reference evidence="2 3" key="1">
    <citation type="journal article" date="2016" name="Nat. Commun.">
        <title>Thousands of microbial genomes shed light on interconnected biogeochemical processes in an aquifer system.</title>
        <authorList>
            <person name="Anantharaman K."/>
            <person name="Brown C.T."/>
            <person name="Hug L.A."/>
            <person name="Sharon I."/>
            <person name="Castelle C.J."/>
            <person name="Probst A.J."/>
            <person name="Thomas B.C."/>
            <person name="Singh A."/>
            <person name="Wilkins M.J."/>
            <person name="Karaoz U."/>
            <person name="Brodie E.L."/>
            <person name="Williams K.H."/>
            <person name="Hubbard S.S."/>
            <person name="Banfield J.F."/>
        </authorList>
    </citation>
    <scope>NUCLEOTIDE SEQUENCE [LARGE SCALE GENOMIC DNA]</scope>
</reference>
<sequence length="138" mass="15157">MKKISVILVSVVFLIMATSNVARAEGFLFGLAAGVLLGGGDNASNSGAMIIYTMSHVSERVKDFSSIRFSSTPLLRFDEDNTQYGARGKSIYNLFKNAEPNADNFEILQVVRVFDSPSNHASLWFAYIEKSSVLPLKK</sequence>
<comment type="caution">
    <text evidence="2">The sequence shown here is derived from an EMBL/GenBank/DDBJ whole genome shotgun (WGS) entry which is preliminary data.</text>
</comment>
<proteinExistence type="predicted"/>
<evidence type="ECO:0000313" key="3">
    <source>
        <dbReference type="Proteomes" id="UP000178302"/>
    </source>
</evidence>
<keyword evidence="1" id="KW-0732">Signal</keyword>
<feature type="signal peptide" evidence="1">
    <location>
        <begin position="1"/>
        <end position="24"/>
    </location>
</feature>
<dbReference type="Proteomes" id="UP000178302">
    <property type="component" value="Unassembled WGS sequence"/>
</dbReference>
<protein>
    <submittedName>
        <fullName evidence="2">Uncharacterized protein</fullName>
    </submittedName>
</protein>
<dbReference type="EMBL" id="MHQZ01000040">
    <property type="protein sequence ID" value="OHA13220.1"/>
    <property type="molecule type" value="Genomic_DNA"/>
</dbReference>